<evidence type="ECO:0000313" key="2">
    <source>
        <dbReference type="EMBL" id="KAJ7369100.1"/>
    </source>
</evidence>
<dbReference type="Proteomes" id="UP001218218">
    <property type="component" value="Unassembled WGS sequence"/>
</dbReference>
<proteinExistence type="predicted"/>
<feature type="compositionally biased region" description="Basic and acidic residues" evidence="1">
    <location>
        <begin position="242"/>
        <end position="252"/>
    </location>
</feature>
<dbReference type="AlphaFoldDB" id="A0AAD7F7V3"/>
<sequence length="284" mass="33385">MSVNAFRLMKGSCGNPGYFHGVALDFLQKHLPLYLATPSQKKEVYFWRVFNPEWDEQYPSLDSTELEELVSEEKTYEDEKQTVKEHNKLEWKRHRHKANWKLIPTPGDCLFELRMRSVDRKKLRSWYLNAKTKDKTWKVEPFWAWLGKLSAAQGSPHRLHLPWVVWRHETHGDVLCACYHERYGQDPDEDQQDTSEADGFETATAGKKGGEREGQQSNSRDGEKEGQEKEDKEEGEREEGEGDHAPTHAELLQRKYHLAKAYFDELSKDEQEEVVKIREDDYQD</sequence>
<feature type="compositionally biased region" description="Acidic residues" evidence="1">
    <location>
        <begin position="186"/>
        <end position="199"/>
    </location>
</feature>
<evidence type="ECO:0000313" key="3">
    <source>
        <dbReference type="Proteomes" id="UP001218218"/>
    </source>
</evidence>
<feature type="region of interest" description="Disordered" evidence="1">
    <location>
        <begin position="186"/>
        <end position="252"/>
    </location>
</feature>
<name>A0AAD7F7V3_9AGAR</name>
<protein>
    <submittedName>
        <fullName evidence="2">Uncharacterized protein</fullName>
    </submittedName>
</protein>
<evidence type="ECO:0000256" key="1">
    <source>
        <dbReference type="SAM" id="MobiDB-lite"/>
    </source>
</evidence>
<gene>
    <name evidence="2" type="ORF">DFH08DRAFT_947975</name>
</gene>
<organism evidence="2 3">
    <name type="scientific">Mycena albidolilacea</name>
    <dbReference type="NCBI Taxonomy" id="1033008"/>
    <lineage>
        <taxon>Eukaryota</taxon>
        <taxon>Fungi</taxon>
        <taxon>Dikarya</taxon>
        <taxon>Basidiomycota</taxon>
        <taxon>Agaricomycotina</taxon>
        <taxon>Agaricomycetes</taxon>
        <taxon>Agaricomycetidae</taxon>
        <taxon>Agaricales</taxon>
        <taxon>Marasmiineae</taxon>
        <taxon>Mycenaceae</taxon>
        <taxon>Mycena</taxon>
    </lineage>
</organism>
<accession>A0AAD7F7V3</accession>
<feature type="compositionally biased region" description="Basic and acidic residues" evidence="1">
    <location>
        <begin position="208"/>
        <end position="235"/>
    </location>
</feature>
<comment type="caution">
    <text evidence="2">The sequence shown here is derived from an EMBL/GenBank/DDBJ whole genome shotgun (WGS) entry which is preliminary data.</text>
</comment>
<keyword evidence="3" id="KW-1185">Reference proteome</keyword>
<reference evidence="2" key="1">
    <citation type="submission" date="2023-03" db="EMBL/GenBank/DDBJ databases">
        <title>Massive genome expansion in bonnet fungi (Mycena s.s.) driven by repeated elements and novel gene families across ecological guilds.</title>
        <authorList>
            <consortium name="Lawrence Berkeley National Laboratory"/>
            <person name="Harder C.B."/>
            <person name="Miyauchi S."/>
            <person name="Viragh M."/>
            <person name="Kuo A."/>
            <person name="Thoen E."/>
            <person name="Andreopoulos B."/>
            <person name="Lu D."/>
            <person name="Skrede I."/>
            <person name="Drula E."/>
            <person name="Henrissat B."/>
            <person name="Morin E."/>
            <person name="Kohler A."/>
            <person name="Barry K."/>
            <person name="LaButti K."/>
            <person name="Morin E."/>
            <person name="Salamov A."/>
            <person name="Lipzen A."/>
            <person name="Mereny Z."/>
            <person name="Hegedus B."/>
            <person name="Baldrian P."/>
            <person name="Stursova M."/>
            <person name="Weitz H."/>
            <person name="Taylor A."/>
            <person name="Grigoriev I.V."/>
            <person name="Nagy L.G."/>
            <person name="Martin F."/>
            <person name="Kauserud H."/>
        </authorList>
    </citation>
    <scope>NUCLEOTIDE SEQUENCE</scope>
    <source>
        <strain evidence="2">CBHHK002</strain>
    </source>
</reference>
<dbReference type="EMBL" id="JARIHO010000001">
    <property type="protein sequence ID" value="KAJ7369100.1"/>
    <property type="molecule type" value="Genomic_DNA"/>
</dbReference>